<organism evidence="1 2">
    <name type="scientific">Pseudomonas chlororaphis O6</name>
    <dbReference type="NCBI Taxonomy" id="1037915"/>
    <lineage>
        <taxon>Bacteria</taxon>
        <taxon>Pseudomonadati</taxon>
        <taxon>Pseudomonadota</taxon>
        <taxon>Gammaproteobacteria</taxon>
        <taxon>Pseudomonadales</taxon>
        <taxon>Pseudomonadaceae</taxon>
        <taxon>Pseudomonas</taxon>
    </lineage>
</organism>
<reference evidence="1 2" key="1">
    <citation type="journal article" date="2012" name="PLoS Genet.">
        <title>Comparative Genomics of Plant-Associated Pseudomonas spp.: Insights into Diversity and Inheritance of Traits Involved in Multitrophic Interactions.</title>
        <authorList>
            <person name="Loper J.E."/>
            <person name="Hassan K.A."/>
            <person name="Mavrodi D.V."/>
            <person name="Davis E.W.II."/>
            <person name="Lim C.K."/>
            <person name="Shaffer B.T."/>
            <person name="Elbourne L.D."/>
            <person name="Stockwell V.O."/>
            <person name="Hartney S.L."/>
            <person name="Breakwell K."/>
            <person name="Henkels M.D."/>
            <person name="Tetu S.G."/>
            <person name="Rangel L.I."/>
            <person name="Kidarsa T.A."/>
            <person name="Wilson N.L."/>
            <person name="van de Mortel J.E."/>
            <person name="Song C."/>
            <person name="Blumhagen R."/>
            <person name="Radune D."/>
            <person name="Hostetler J.B."/>
            <person name="Brinkac L.M."/>
            <person name="Durkin A.S."/>
            <person name="Kluepfel D.A."/>
            <person name="Wechter W.P."/>
            <person name="Anderson A.J."/>
            <person name="Kim Y.C."/>
            <person name="Pierson L.S.III."/>
            <person name="Pierson E.A."/>
            <person name="Lindow S.E."/>
            <person name="Kobayashi D.Y."/>
            <person name="Raaijmakers J.M."/>
            <person name="Weller D.M."/>
            <person name="Thomashow L.S."/>
            <person name="Allen A.E."/>
            <person name="Paulsen I.T."/>
        </authorList>
    </citation>
    <scope>NUCLEOTIDE SEQUENCE [LARGE SCALE GENOMIC DNA]</scope>
    <source>
        <strain evidence="1 2">O6</strain>
    </source>
</reference>
<dbReference type="EMBL" id="AHOT01000019">
    <property type="protein sequence ID" value="EIM16138.1"/>
    <property type="molecule type" value="Genomic_DNA"/>
</dbReference>
<proteinExistence type="predicted"/>
<dbReference type="RefSeq" id="WP_009047246.1">
    <property type="nucleotide sequence ID" value="NZ_CM001490.1"/>
</dbReference>
<accession>A0AB33WSJ4</accession>
<comment type="caution">
    <text evidence="1">The sequence shown here is derived from an EMBL/GenBank/DDBJ whole genome shotgun (WGS) entry which is preliminary data.</text>
</comment>
<dbReference type="AlphaFoldDB" id="A0AB33WSJ4"/>
<sequence length="81" mass="8979">MSRKLMDVANEALDDLQCLKEAFTDAKVMFRAVLKLIPEGDVARELARIGAAHCDEWETNTEAWAGKMLKDLEAIDLGASQ</sequence>
<gene>
    <name evidence="1" type="ORF">PchlO6_1219</name>
</gene>
<dbReference type="Proteomes" id="UP000003790">
    <property type="component" value="Chromosome"/>
</dbReference>
<name>A0AB33WSJ4_9PSED</name>
<protein>
    <submittedName>
        <fullName evidence="1">Uncharacterized protein</fullName>
    </submittedName>
</protein>
<evidence type="ECO:0000313" key="2">
    <source>
        <dbReference type="Proteomes" id="UP000003790"/>
    </source>
</evidence>
<evidence type="ECO:0000313" key="1">
    <source>
        <dbReference type="EMBL" id="EIM16138.1"/>
    </source>
</evidence>